<name>S5SXN9_9CORY</name>
<dbReference type="OrthoDB" id="3274988at2"/>
<organism evidence="2 3">
    <name type="scientific">Corynebacterium maris DSM 45190</name>
    <dbReference type="NCBI Taxonomy" id="1224163"/>
    <lineage>
        <taxon>Bacteria</taxon>
        <taxon>Bacillati</taxon>
        <taxon>Actinomycetota</taxon>
        <taxon>Actinomycetes</taxon>
        <taxon>Mycobacteriales</taxon>
        <taxon>Corynebacteriaceae</taxon>
        <taxon>Corynebacterium</taxon>
    </lineage>
</organism>
<dbReference type="Pfam" id="PF13482">
    <property type="entry name" value="RNase_H_2"/>
    <property type="match status" value="1"/>
</dbReference>
<dbReference type="RefSeq" id="WP_020936488.1">
    <property type="nucleotide sequence ID" value="NC_021915.1"/>
</dbReference>
<dbReference type="AlphaFoldDB" id="S5SXN9"/>
<evidence type="ECO:0000313" key="3">
    <source>
        <dbReference type="Proteomes" id="UP000015388"/>
    </source>
</evidence>
<evidence type="ECO:0000313" key="2">
    <source>
        <dbReference type="EMBL" id="AGS35907.1"/>
    </source>
</evidence>
<dbReference type="EMBL" id="CP003924">
    <property type="protein sequence ID" value="AGS35907.1"/>
    <property type="molecule type" value="Genomic_DNA"/>
</dbReference>
<proteinExistence type="predicted"/>
<dbReference type="Proteomes" id="UP000015388">
    <property type="component" value="Chromosome"/>
</dbReference>
<gene>
    <name evidence="2" type="ORF">B841_12175</name>
</gene>
<feature type="domain" description="YprB ribonuclease H-like" evidence="1">
    <location>
        <begin position="417"/>
        <end position="497"/>
    </location>
</feature>
<reference evidence="2 3" key="1">
    <citation type="submission" date="2012-11" db="EMBL/GenBank/DDBJ databases">
        <title>The complete genome sequence of Corynebacterium maris Coryn-1 (=DSM 45190).</title>
        <authorList>
            <person name="Schaffert L."/>
            <person name="Albersmeier A."/>
            <person name="Kalinowski J."/>
            <person name="Ruckert C."/>
        </authorList>
    </citation>
    <scope>NUCLEOTIDE SEQUENCE [LARGE SCALE GENOMIC DNA]</scope>
    <source>
        <strain evidence="3">Coryn-1</strain>
    </source>
</reference>
<evidence type="ECO:0000259" key="1">
    <source>
        <dbReference type="Pfam" id="PF13482"/>
    </source>
</evidence>
<sequence>MDPRQVTASDLVGCRYRYVQRQHFPDVPPTDSSVARRQRADAELQAMLALLPTRRGLGDGRRKLFLRVDLPGADDPDDAELSTLAAIAADATLITGAVFTGSDAGHRWRVVVDVLVRREDGNYAPVIVSNHRVARPDKHSVMQAVATNRLGLSRPLEVGYRPRHHVVDGYRLGLAARALAEIGRDSGRGGAIGQDRTTVFLTDTAGFQPALTAALEAGWPIVARRVKECATCRFWSRCEPELVAADDISLVLPGDKARDFRQGGITTVTGLIDARAGEPSALAAAWRSGTPLLRRLAAGAVTGPHADVEIDVDMEAYLDHGAYLWGAFDGADYHGFATWEGLGGAAEAENFARFWDWLMTRRADTHAAGLTFAAYCYSANGENHWFRSTATRFGGRRFGRVVVPELDEVDAFIASDEWRDVFVWVRRHLIGPHGVGLKIVAPEAGYTWADEGFDGEDSVHTWRRAQAADETGMRARATLLRYNEDDTRATAAVRAWLRDGAPGVPSAEDF</sequence>
<accession>S5SXN9</accession>
<dbReference type="STRING" id="1224163.B841_12175"/>
<dbReference type="eggNOG" id="COG2251">
    <property type="taxonomic scope" value="Bacteria"/>
</dbReference>
<dbReference type="InterPro" id="IPR038720">
    <property type="entry name" value="YprB_RNase_H-like_dom"/>
</dbReference>
<dbReference type="NCBIfam" id="TIGR03491">
    <property type="entry name" value="TM0106 family RecB-like putative nuclease"/>
    <property type="match status" value="1"/>
</dbReference>
<protein>
    <recommendedName>
        <fullName evidence="1">YprB ribonuclease H-like domain-containing protein</fullName>
    </recommendedName>
</protein>
<keyword evidence="3" id="KW-1185">Reference proteome</keyword>
<dbReference type="KEGG" id="cmd:B841_12175"/>
<dbReference type="InterPro" id="IPR019993">
    <property type="entry name" value="RecB_nuclease_TM0106_put"/>
</dbReference>
<dbReference type="HOGENOM" id="CLU_027557_0_0_11"/>
<dbReference type="PATRIC" id="fig|1224163.3.peg.2459"/>